<reference evidence="3" key="3">
    <citation type="submission" date="2020-06" db="EMBL/GenBank/DDBJ databases">
        <title>Helianthus annuus Genome sequencing and assembly Release 2.</title>
        <authorList>
            <person name="Gouzy J."/>
            <person name="Langlade N."/>
            <person name="Munos S."/>
        </authorList>
    </citation>
    <scope>NUCLEOTIDE SEQUENCE</scope>
    <source>
        <tissue evidence="3">Leaves</tissue>
    </source>
</reference>
<protein>
    <submittedName>
        <fullName evidence="3">7-deoxyloganetin glucosyltransferase</fullName>
        <ecNumber evidence="3">2.4.1.324</ecNumber>
    </submittedName>
    <submittedName>
        <fullName evidence="4">Putative UDP-glucuronosyl/UDP-glucosyltransferase</fullName>
    </submittedName>
</protein>
<dbReference type="AlphaFoldDB" id="A0A251RNU8"/>
<dbReference type="PANTHER" id="PTHR11926">
    <property type="entry name" value="GLUCOSYL/GLUCURONOSYL TRANSFERASES"/>
    <property type="match status" value="1"/>
</dbReference>
<evidence type="ECO:0000256" key="1">
    <source>
        <dbReference type="ARBA" id="ARBA00009995"/>
    </source>
</evidence>
<name>A0A251RNU8_HELAN</name>
<dbReference type="OrthoDB" id="5835829at2759"/>
<dbReference type="EMBL" id="CM007906">
    <property type="protein sequence ID" value="OTF86012.1"/>
    <property type="molecule type" value="Genomic_DNA"/>
</dbReference>
<reference evidence="3 5" key="1">
    <citation type="journal article" date="2017" name="Nature">
        <title>The sunflower genome provides insights into oil metabolism, flowering and Asterid evolution.</title>
        <authorList>
            <person name="Badouin H."/>
            <person name="Gouzy J."/>
            <person name="Grassa C.J."/>
            <person name="Murat F."/>
            <person name="Staton S.E."/>
            <person name="Cottret L."/>
            <person name="Lelandais-Briere C."/>
            <person name="Owens G.L."/>
            <person name="Carrere S."/>
            <person name="Mayjonade B."/>
            <person name="Legrand L."/>
            <person name="Gill N."/>
            <person name="Kane N.C."/>
            <person name="Bowers J.E."/>
            <person name="Hubner S."/>
            <person name="Bellec A."/>
            <person name="Berard A."/>
            <person name="Berges H."/>
            <person name="Blanchet N."/>
            <person name="Boniface M.C."/>
            <person name="Brunel D."/>
            <person name="Catrice O."/>
            <person name="Chaidir N."/>
            <person name="Claudel C."/>
            <person name="Donnadieu C."/>
            <person name="Faraut T."/>
            <person name="Fievet G."/>
            <person name="Helmstetter N."/>
            <person name="King M."/>
            <person name="Knapp S.J."/>
            <person name="Lai Z."/>
            <person name="Le Paslier M.C."/>
            <person name="Lippi Y."/>
            <person name="Lorenzon L."/>
            <person name="Mandel J.R."/>
            <person name="Marage G."/>
            <person name="Marchand G."/>
            <person name="Marquand E."/>
            <person name="Bret-Mestries E."/>
            <person name="Morien E."/>
            <person name="Nambeesan S."/>
            <person name="Nguyen T."/>
            <person name="Pegot-Espagnet P."/>
            <person name="Pouilly N."/>
            <person name="Raftis F."/>
            <person name="Sallet E."/>
            <person name="Schiex T."/>
            <person name="Thomas J."/>
            <person name="Vandecasteele C."/>
            <person name="Vares D."/>
            <person name="Vear F."/>
            <person name="Vautrin S."/>
            <person name="Crespi M."/>
            <person name="Mangin B."/>
            <person name="Burke J.M."/>
            <person name="Salse J."/>
            <person name="Munos S."/>
            <person name="Vincourt P."/>
            <person name="Rieseberg L.H."/>
            <person name="Langlade N.B."/>
        </authorList>
    </citation>
    <scope>NUCLEOTIDE SEQUENCE [LARGE SCALE GENOMIC DNA]</scope>
    <source>
        <strain evidence="5">cv. SF193</strain>
        <tissue evidence="3">Leaves</tissue>
    </source>
</reference>
<organism evidence="4 5">
    <name type="scientific">Helianthus annuus</name>
    <name type="common">Common sunflower</name>
    <dbReference type="NCBI Taxonomy" id="4232"/>
    <lineage>
        <taxon>Eukaryota</taxon>
        <taxon>Viridiplantae</taxon>
        <taxon>Streptophyta</taxon>
        <taxon>Embryophyta</taxon>
        <taxon>Tracheophyta</taxon>
        <taxon>Spermatophyta</taxon>
        <taxon>Magnoliopsida</taxon>
        <taxon>eudicotyledons</taxon>
        <taxon>Gunneridae</taxon>
        <taxon>Pentapetalae</taxon>
        <taxon>asterids</taxon>
        <taxon>campanulids</taxon>
        <taxon>Asterales</taxon>
        <taxon>Asteraceae</taxon>
        <taxon>Asteroideae</taxon>
        <taxon>Heliantheae alliance</taxon>
        <taxon>Heliantheae</taxon>
        <taxon>Helianthus</taxon>
    </lineage>
</organism>
<sequence>MAKPHVLVIPYPAQGHVIPILELAQCLVTKGVKVTFINTEVNHSLVTGNCLDKDGFGDLMQMVSLPDGIESSEDRSDIRKLNLSMLQTMPRKLEELIEKINKEDSSKVSCVIADDSMAWAIQVAKKMGISSAAFWPASVATLASILSFQKMIDDGIINKKGIPLSSEMIRLSETMPPIKPQNLAWACLEDTATIEVFFQVAIQAEEASRLTEWFICNSCPELEAAAFSLYPQLLPIGPLLARNRLADQAGHFWQEDSTCLAWLDQQPPRSVIYVAFGSFTIFNQTQFEELALGLELSNRPFLWVVRPGMTKETTTDYPDGYTERIGSRGRIVSWAPQQKVLSHPSVACIISHCGWNSILEGVANGVPFLCLPYFGDQFHNETYICDIWKTGMGLEKDEAGIVTRGEIKSKVEKLLSEKTFRVKALYIKEKVTSSVSKGGCSHKNLNNFIEWIQQNDTNAKDQPDSIET</sequence>
<dbReference type="Proteomes" id="UP000215914">
    <property type="component" value="Chromosome 17"/>
</dbReference>
<keyword evidence="3" id="KW-0328">Glycosyltransferase</keyword>
<dbReference type="CDD" id="cd03784">
    <property type="entry name" value="GT1_Gtf-like"/>
    <property type="match status" value="1"/>
</dbReference>
<dbReference type="Gramene" id="mRNA:HanXRQr2_Chr17g0796971">
    <property type="protein sequence ID" value="mRNA:HanXRQr2_Chr17g0796971"/>
    <property type="gene ID" value="HanXRQr2_Chr17g0796971"/>
</dbReference>
<dbReference type="FunFam" id="3.40.50.2000:FF:000061">
    <property type="entry name" value="UDP-glycosyltransferase 83A1"/>
    <property type="match status" value="1"/>
</dbReference>
<dbReference type="OMA" id="HIIPLMQ"/>
<evidence type="ECO:0000313" key="4">
    <source>
        <dbReference type="EMBL" id="OTF86012.1"/>
    </source>
</evidence>
<dbReference type="SUPFAM" id="SSF53756">
    <property type="entry name" value="UDP-Glycosyltransferase/glycogen phosphorylase"/>
    <property type="match status" value="1"/>
</dbReference>
<comment type="similarity">
    <text evidence="1">Belongs to the UDP-glycosyltransferase family.</text>
</comment>
<dbReference type="InterPro" id="IPR002213">
    <property type="entry name" value="UDP_glucos_trans"/>
</dbReference>
<dbReference type="EMBL" id="MNCJ02000332">
    <property type="protein sequence ID" value="KAF5754940.1"/>
    <property type="molecule type" value="Genomic_DNA"/>
</dbReference>
<keyword evidence="2 4" id="KW-0808">Transferase</keyword>
<accession>A0A251RNU8</accession>
<dbReference type="FunFam" id="3.40.50.2000:FF:000108">
    <property type="entry name" value="UDP-glycosyltransferase 83A1"/>
    <property type="match status" value="1"/>
</dbReference>
<dbReference type="EC" id="2.4.1.324" evidence="3"/>
<keyword evidence="5" id="KW-1185">Reference proteome</keyword>
<evidence type="ECO:0000313" key="5">
    <source>
        <dbReference type="Proteomes" id="UP000215914"/>
    </source>
</evidence>
<dbReference type="GO" id="GO:0035251">
    <property type="term" value="F:UDP-glucosyltransferase activity"/>
    <property type="evidence" value="ECO:0000318"/>
    <property type="project" value="GO_Central"/>
</dbReference>
<dbReference type="Gene3D" id="3.40.50.2000">
    <property type="entry name" value="Glycogen Phosphorylase B"/>
    <property type="match status" value="2"/>
</dbReference>
<dbReference type="InParanoid" id="A0A251RNU8"/>
<proteinExistence type="inferred from homology"/>
<evidence type="ECO:0000313" key="3">
    <source>
        <dbReference type="EMBL" id="KAF5754940.1"/>
    </source>
</evidence>
<reference evidence="4" key="2">
    <citation type="submission" date="2017-02" db="EMBL/GenBank/DDBJ databases">
        <title>Sunflower complete genome.</title>
        <authorList>
            <person name="Langlade N."/>
            <person name="Munos S."/>
        </authorList>
    </citation>
    <scope>NUCLEOTIDE SEQUENCE [LARGE SCALE GENOMIC DNA]</scope>
    <source>
        <tissue evidence="4">Leaves</tissue>
    </source>
</reference>
<dbReference type="PANTHER" id="PTHR11926:SF1412">
    <property type="entry name" value="UDP-GLYCOSYLTRANSFERASE 83A1-LIKE"/>
    <property type="match status" value="1"/>
</dbReference>
<dbReference type="Pfam" id="PF00201">
    <property type="entry name" value="UDPGT"/>
    <property type="match status" value="1"/>
</dbReference>
<gene>
    <name evidence="4" type="ORF">HannXRQ_Chr17g0546111</name>
    <name evidence="3" type="ORF">HanXRQr2_Chr17g0796971</name>
</gene>
<evidence type="ECO:0000256" key="2">
    <source>
        <dbReference type="ARBA" id="ARBA00022679"/>
    </source>
</evidence>